<keyword evidence="1" id="KW-0812">Transmembrane</keyword>
<name>A0AAW0LJN1_QUESU</name>
<sequence length="83" mass="9530">MAYKDHAFSITNEDMMMETSYTMNNKAPIKEIALAVSLFVFSTLEIIIGIFMAINRIDGDRAHCTFFSLFTQYPLCCTHFIFS</sequence>
<gene>
    <name evidence="2" type="ORF">CFP56_041687</name>
</gene>
<keyword evidence="3" id="KW-1185">Reference proteome</keyword>
<proteinExistence type="predicted"/>
<dbReference type="PANTHER" id="PTHR15664">
    <property type="entry name" value="C20ORF30 PROTEIN"/>
    <property type="match status" value="1"/>
</dbReference>
<organism evidence="2 3">
    <name type="scientific">Quercus suber</name>
    <name type="common">Cork oak</name>
    <dbReference type="NCBI Taxonomy" id="58331"/>
    <lineage>
        <taxon>Eukaryota</taxon>
        <taxon>Viridiplantae</taxon>
        <taxon>Streptophyta</taxon>
        <taxon>Embryophyta</taxon>
        <taxon>Tracheophyta</taxon>
        <taxon>Spermatophyta</taxon>
        <taxon>Magnoliopsida</taxon>
        <taxon>eudicotyledons</taxon>
        <taxon>Gunneridae</taxon>
        <taxon>Pentapetalae</taxon>
        <taxon>rosids</taxon>
        <taxon>fabids</taxon>
        <taxon>Fagales</taxon>
        <taxon>Fagaceae</taxon>
        <taxon>Quercus</taxon>
    </lineage>
</organism>
<dbReference type="EMBL" id="PKMF04000086">
    <property type="protein sequence ID" value="KAK7851520.1"/>
    <property type="molecule type" value="Genomic_DNA"/>
</dbReference>
<feature type="transmembrane region" description="Helical" evidence="1">
    <location>
        <begin position="32"/>
        <end position="54"/>
    </location>
</feature>
<keyword evidence="1" id="KW-1133">Transmembrane helix</keyword>
<reference evidence="2 3" key="1">
    <citation type="journal article" date="2018" name="Sci. Data">
        <title>The draft genome sequence of cork oak.</title>
        <authorList>
            <person name="Ramos A.M."/>
            <person name="Usie A."/>
            <person name="Barbosa P."/>
            <person name="Barros P.M."/>
            <person name="Capote T."/>
            <person name="Chaves I."/>
            <person name="Simoes F."/>
            <person name="Abreu I."/>
            <person name="Carrasquinho I."/>
            <person name="Faro C."/>
            <person name="Guimaraes J.B."/>
            <person name="Mendonca D."/>
            <person name="Nobrega F."/>
            <person name="Rodrigues L."/>
            <person name="Saibo N.J.M."/>
            <person name="Varela M.C."/>
            <person name="Egas C."/>
            <person name="Matos J."/>
            <person name="Miguel C.M."/>
            <person name="Oliveira M.M."/>
            <person name="Ricardo C.P."/>
            <person name="Goncalves S."/>
        </authorList>
    </citation>
    <scope>NUCLEOTIDE SEQUENCE [LARGE SCALE GENOMIC DNA]</scope>
    <source>
        <strain evidence="3">cv. HL8</strain>
    </source>
</reference>
<comment type="caution">
    <text evidence="2">The sequence shown here is derived from an EMBL/GenBank/DDBJ whole genome shotgun (WGS) entry which is preliminary data.</text>
</comment>
<dbReference type="InterPro" id="IPR044234">
    <property type="entry name" value="TMEM230"/>
</dbReference>
<dbReference type="GO" id="GO:0012505">
    <property type="term" value="C:endomembrane system"/>
    <property type="evidence" value="ECO:0007669"/>
    <property type="project" value="TreeGrafter"/>
</dbReference>
<keyword evidence="1" id="KW-0472">Membrane</keyword>
<dbReference type="Proteomes" id="UP000237347">
    <property type="component" value="Unassembled WGS sequence"/>
</dbReference>
<evidence type="ECO:0000313" key="2">
    <source>
        <dbReference type="EMBL" id="KAK7851520.1"/>
    </source>
</evidence>
<dbReference type="AlphaFoldDB" id="A0AAW0LJN1"/>
<evidence type="ECO:0000256" key="1">
    <source>
        <dbReference type="SAM" id="Phobius"/>
    </source>
</evidence>
<dbReference type="PANTHER" id="PTHR15664:SF6">
    <property type="entry name" value="TRANSMEMBRANE PROTEIN 230"/>
    <property type="match status" value="1"/>
</dbReference>
<accession>A0AAW0LJN1</accession>
<protein>
    <submittedName>
        <fullName evidence="2">Uncharacterized protein</fullName>
    </submittedName>
</protein>
<evidence type="ECO:0000313" key="3">
    <source>
        <dbReference type="Proteomes" id="UP000237347"/>
    </source>
</evidence>